<protein>
    <submittedName>
        <fullName evidence="2">Glycerophosphodiester phosphodiesterase family protein</fullName>
    </submittedName>
</protein>
<evidence type="ECO:0000259" key="1">
    <source>
        <dbReference type="PROSITE" id="PS51704"/>
    </source>
</evidence>
<name>A0ABU5EQP6_9FLAO</name>
<dbReference type="Proteomes" id="UP001285855">
    <property type="component" value="Unassembled WGS sequence"/>
</dbReference>
<dbReference type="InterPro" id="IPR030395">
    <property type="entry name" value="GP_PDE_dom"/>
</dbReference>
<dbReference type="PANTHER" id="PTHR46211:SF14">
    <property type="entry name" value="GLYCEROPHOSPHODIESTER PHOSPHODIESTERASE"/>
    <property type="match status" value="1"/>
</dbReference>
<accession>A0ABU5EQP6</accession>
<proteinExistence type="predicted"/>
<dbReference type="PANTHER" id="PTHR46211">
    <property type="entry name" value="GLYCEROPHOSPHORYL DIESTER PHOSPHODIESTERASE"/>
    <property type="match status" value="1"/>
</dbReference>
<dbReference type="InterPro" id="IPR017946">
    <property type="entry name" value="PLC-like_Pdiesterase_TIM-brl"/>
</dbReference>
<feature type="domain" description="GP-PDE" evidence="1">
    <location>
        <begin position="31"/>
        <end position="295"/>
    </location>
</feature>
<dbReference type="EMBL" id="JAXDAE010000011">
    <property type="protein sequence ID" value="MDY2587840.1"/>
    <property type="molecule type" value="Genomic_DNA"/>
</dbReference>
<keyword evidence="3" id="KW-1185">Reference proteome</keyword>
<dbReference type="Pfam" id="PF03009">
    <property type="entry name" value="GDPD"/>
    <property type="match status" value="1"/>
</dbReference>
<reference evidence="2 3" key="1">
    <citation type="submission" date="2023-11" db="EMBL/GenBank/DDBJ databases">
        <title>Winogradskyella pelagius sp. nov., isolated from coastal sediment.</title>
        <authorList>
            <person name="Li F."/>
        </authorList>
    </citation>
    <scope>NUCLEOTIDE SEQUENCE [LARGE SCALE GENOMIC DNA]</scope>
    <source>
        <strain evidence="2 3">KCTC 23502</strain>
    </source>
</reference>
<sequence length="300" mass="34673">MKSQPLLLMLRTNIIFLSCFVLMGCNSERQLDIQGHRGCRGLYPENSLPAFDKAIELGVTTLELDIAISKDKKVVVSHEPFMSRTICFDPKGEVIPEDMDMKYNLYQMTHEEIKQFDCGTKHHPTYPDQKKLKTYKPLLSEVFELATAKNPDVKFNIEIKSKPEYYGIYTPQPDEYVKLVLDEVKESGLFDNVNLQSFDLVILEEIKKQSSKMPVALLVDEDETIETKLKKLSYKPEIVSPYFELISSETVSEYQAQGYLIIPWTVNNQQDLIKMLKWNVDGIITDYPDMLLDIYSTTHY</sequence>
<organism evidence="2 3">
    <name type="scientific">Winogradskyella aquimaris</name>
    <dbReference type="NCBI Taxonomy" id="864074"/>
    <lineage>
        <taxon>Bacteria</taxon>
        <taxon>Pseudomonadati</taxon>
        <taxon>Bacteroidota</taxon>
        <taxon>Flavobacteriia</taxon>
        <taxon>Flavobacteriales</taxon>
        <taxon>Flavobacteriaceae</taxon>
        <taxon>Winogradskyella</taxon>
    </lineage>
</organism>
<evidence type="ECO:0000313" key="3">
    <source>
        <dbReference type="Proteomes" id="UP001285855"/>
    </source>
</evidence>
<evidence type="ECO:0000313" key="2">
    <source>
        <dbReference type="EMBL" id="MDY2587840.1"/>
    </source>
</evidence>
<dbReference type="PROSITE" id="PS51704">
    <property type="entry name" value="GP_PDE"/>
    <property type="match status" value="1"/>
</dbReference>
<comment type="caution">
    <text evidence="2">The sequence shown here is derived from an EMBL/GenBank/DDBJ whole genome shotgun (WGS) entry which is preliminary data.</text>
</comment>
<dbReference type="SUPFAM" id="SSF51695">
    <property type="entry name" value="PLC-like phosphodiesterases"/>
    <property type="match status" value="1"/>
</dbReference>
<dbReference type="Gene3D" id="3.20.20.190">
    <property type="entry name" value="Phosphatidylinositol (PI) phosphodiesterase"/>
    <property type="match status" value="1"/>
</dbReference>
<dbReference type="PROSITE" id="PS51257">
    <property type="entry name" value="PROKAR_LIPOPROTEIN"/>
    <property type="match status" value="1"/>
</dbReference>
<gene>
    <name evidence="2" type="ORF">SNF14_10865</name>
</gene>